<accession>D7BDI8</accession>
<dbReference type="InterPro" id="IPR051599">
    <property type="entry name" value="Cell_Envelope_Assoc"/>
</dbReference>
<sequence>MLRIPPSLRIPLVGLALVAVLGLAHGLWLPGIAAWLVVTEPLTSLEGLRSDPQAAIVPLAGGRERVLYAAALFRQGYGRWFLATDMPLDAPGIRERYAELVAREAVWQGVPRSAVVLSDLTVRTTYEEAREILKVAHFRGWRSLLVVTSPYHTRRARWVLSEVFGTSGIAVHVVAAPEEGYTPQNWWQSVDGLRNTWTEYLKLVLRLLGHE</sequence>
<dbReference type="Gene3D" id="3.40.50.620">
    <property type="entry name" value="HUPs"/>
    <property type="match status" value="1"/>
</dbReference>
<dbReference type="PANTHER" id="PTHR30336">
    <property type="entry name" value="INNER MEMBRANE PROTEIN, PROBABLE PERMEASE"/>
    <property type="match status" value="1"/>
</dbReference>
<reference evidence="2 3" key="1">
    <citation type="journal article" date="2010" name="Stand. Genomic Sci.">
        <title>Complete genome sequence of Meiothermus silvanus type strain (VI-R2).</title>
        <authorList>
            <person name="Sikorski J."/>
            <person name="Tindall B.J."/>
            <person name="Lowry S."/>
            <person name="Lucas S."/>
            <person name="Nolan M."/>
            <person name="Copeland A."/>
            <person name="Glavina Del Rio T."/>
            <person name="Tice H."/>
            <person name="Cheng J.F."/>
            <person name="Han C."/>
            <person name="Pitluck S."/>
            <person name="Liolios K."/>
            <person name="Ivanova N."/>
            <person name="Mavromatis K."/>
            <person name="Mikhailova N."/>
            <person name="Pati A."/>
            <person name="Goodwin L."/>
            <person name="Chen A."/>
            <person name="Palaniappan K."/>
            <person name="Land M."/>
            <person name="Hauser L."/>
            <person name="Chang Y.J."/>
            <person name="Jeffries C.D."/>
            <person name="Rohde M."/>
            <person name="Goker M."/>
            <person name="Woyke T."/>
            <person name="Bristow J."/>
            <person name="Eisen J.A."/>
            <person name="Markowitz V."/>
            <person name="Hugenholtz P."/>
            <person name="Kyrpides N.C."/>
            <person name="Klenk H.P."/>
            <person name="Lapidus A."/>
        </authorList>
    </citation>
    <scope>NUCLEOTIDE SEQUENCE [LARGE SCALE GENOMIC DNA]</scope>
    <source>
        <strain evidence="3">ATCC 700542 / DSM 9946 / VI-R2</strain>
    </source>
</reference>
<dbReference type="eggNOG" id="COG1434">
    <property type="taxonomic scope" value="Bacteria"/>
</dbReference>
<dbReference type="HOGENOM" id="CLU_102863_2_0_0"/>
<dbReference type="STRING" id="526227.Mesil_2970"/>
<evidence type="ECO:0000313" key="2">
    <source>
        <dbReference type="EMBL" id="ADH64808.1"/>
    </source>
</evidence>
<organism evidence="2 3">
    <name type="scientific">Allomeiothermus silvanus (strain ATCC 700542 / DSM 9946 / NBRC 106475 / NCIMB 13440 / VI-R2)</name>
    <name type="common">Thermus silvanus</name>
    <dbReference type="NCBI Taxonomy" id="526227"/>
    <lineage>
        <taxon>Bacteria</taxon>
        <taxon>Thermotogati</taxon>
        <taxon>Deinococcota</taxon>
        <taxon>Deinococci</taxon>
        <taxon>Thermales</taxon>
        <taxon>Thermaceae</taxon>
        <taxon>Allomeiothermus</taxon>
    </lineage>
</organism>
<feature type="domain" description="DUF218" evidence="1">
    <location>
        <begin position="57"/>
        <end position="200"/>
    </location>
</feature>
<dbReference type="EMBL" id="CP002042">
    <property type="protein sequence ID" value="ADH64808.1"/>
    <property type="molecule type" value="Genomic_DNA"/>
</dbReference>
<dbReference type="Pfam" id="PF02698">
    <property type="entry name" value="DUF218"/>
    <property type="match status" value="1"/>
</dbReference>
<dbReference type="GO" id="GO:0043164">
    <property type="term" value="P:Gram-negative-bacterium-type cell wall biogenesis"/>
    <property type="evidence" value="ECO:0007669"/>
    <property type="project" value="TreeGrafter"/>
</dbReference>
<evidence type="ECO:0000259" key="1">
    <source>
        <dbReference type="Pfam" id="PF02698"/>
    </source>
</evidence>
<dbReference type="InterPro" id="IPR014729">
    <property type="entry name" value="Rossmann-like_a/b/a_fold"/>
</dbReference>
<dbReference type="GO" id="GO:0005886">
    <property type="term" value="C:plasma membrane"/>
    <property type="evidence" value="ECO:0007669"/>
    <property type="project" value="TreeGrafter"/>
</dbReference>
<proteinExistence type="predicted"/>
<dbReference type="CDD" id="cd06259">
    <property type="entry name" value="YdcF-like"/>
    <property type="match status" value="1"/>
</dbReference>
<dbReference type="InterPro" id="IPR003848">
    <property type="entry name" value="DUF218"/>
</dbReference>
<dbReference type="GO" id="GO:0000270">
    <property type="term" value="P:peptidoglycan metabolic process"/>
    <property type="evidence" value="ECO:0007669"/>
    <property type="project" value="TreeGrafter"/>
</dbReference>
<dbReference type="Proteomes" id="UP000001916">
    <property type="component" value="Chromosome"/>
</dbReference>
<dbReference type="AlphaFoldDB" id="D7BDI8"/>
<dbReference type="PANTHER" id="PTHR30336:SF4">
    <property type="entry name" value="ENVELOPE BIOGENESIS FACTOR ELYC"/>
    <property type="match status" value="1"/>
</dbReference>
<keyword evidence="3" id="KW-1185">Reference proteome</keyword>
<protein>
    <recommendedName>
        <fullName evidence="1">DUF218 domain-containing protein</fullName>
    </recommendedName>
</protein>
<dbReference type="OrthoDB" id="9782395at2"/>
<gene>
    <name evidence="2" type="ordered locus">Mesil_2970</name>
</gene>
<evidence type="ECO:0000313" key="3">
    <source>
        <dbReference type="Proteomes" id="UP000001916"/>
    </source>
</evidence>
<dbReference type="KEGG" id="msv:Mesil_2970"/>
<name>D7BDI8_ALLS1</name>